<dbReference type="Gene3D" id="3.90.550.10">
    <property type="entry name" value="Spore Coat Polysaccharide Biosynthesis Protein SpsA, Chain A"/>
    <property type="match status" value="1"/>
</dbReference>
<dbReference type="GO" id="GO:0016757">
    <property type="term" value="F:glycosyltransferase activity"/>
    <property type="evidence" value="ECO:0007669"/>
    <property type="project" value="UniProtKB-KW"/>
</dbReference>
<dbReference type="Proteomes" id="UP001597353">
    <property type="component" value="Unassembled WGS sequence"/>
</dbReference>
<keyword evidence="3 10" id="KW-0808">Transferase</keyword>
<dbReference type="InterPro" id="IPR050321">
    <property type="entry name" value="Glycosyltr_2/OpgH_subfam"/>
</dbReference>
<evidence type="ECO:0000256" key="5">
    <source>
        <dbReference type="ARBA" id="ARBA00022989"/>
    </source>
</evidence>
<keyword evidence="4 7" id="KW-0812">Transmembrane</keyword>
<feature type="transmembrane region" description="Helical" evidence="7">
    <location>
        <begin position="54"/>
        <end position="80"/>
    </location>
</feature>
<comment type="subcellular location">
    <subcellularLocation>
        <location evidence="1">Membrane</location>
        <topology evidence="1">Multi-pass membrane protein</topology>
    </subcellularLocation>
</comment>
<dbReference type="SUPFAM" id="SSF53448">
    <property type="entry name" value="Nucleotide-diphospho-sugar transferases"/>
    <property type="match status" value="1"/>
</dbReference>
<dbReference type="EMBL" id="JBHUGH010000008">
    <property type="protein sequence ID" value="MFD1912648.1"/>
    <property type="molecule type" value="Genomic_DNA"/>
</dbReference>
<dbReference type="RefSeq" id="WP_390261368.1">
    <property type="nucleotide sequence ID" value="NZ_JBHUGH010000008.1"/>
</dbReference>
<sequence>MGFYFQQFEDRSPRPPIPHSPGRELLYQFLATIALVMGAWYVHWRWTASLNYDALWFAIPLALAETLSFIGLVLFTANLWKTRDTPITPPPASIRDCVDEADAPDRPVAVDIFFTTYNEEVDLVRLGIRDALALRYPHAIDLRIHILDDGRRPEMRAMAQAEGVGYITRSNNIGFKAGNLRNALEATSGDFVVICDADTRPLPTLLERTLGYFRDPDVAWVQTPQWFYDLPEGTPLSEVLRRWLGRPGRALGRAIERVAGPIPVGSDPFVNDPELFYQIIQRRRNWANASFCCGAGSIHRREAVMQAALTAYAEAIEQQAKLDEQEIRKLTREGALEEGMRAQLRGQAALDTEFTPYKFHVSEDIYTSIVLHSDPNRNWKSVFHPWVESKMLSPRDLLSWTIQRYKYAGGTLDILVNDNPLFRRGLSFWQRVMYGATFWSYLAGIWNLIFLLAPIIYLFSGIAPVSAYSFDFYKHILPFLILNELAMMVGTWGIAGYKAKLWYLSFFPLNLRALWAVARGEQIKFKVTPKDRQSGSFHRLVLPQIGIVLLTVAALGYALAAFALGSDSYTAGGLVANGFWAANNIIAMSGIILAAFWRPDDEDTEETAEGVAA</sequence>
<feature type="transmembrane region" description="Helical" evidence="7">
    <location>
        <begin position="540"/>
        <end position="565"/>
    </location>
</feature>
<feature type="transmembrane region" description="Helical" evidence="7">
    <location>
        <begin position="472"/>
        <end position="495"/>
    </location>
</feature>
<dbReference type="Pfam" id="PF00535">
    <property type="entry name" value="Glycos_transf_2"/>
    <property type="match status" value="1"/>
</dbReference>
<dbReference type="InterPro" id="IPR029044">
    <property type="entry name" value="Nucleotide-diphossugar_trans"/>
</dbReference>
<dbReference type="Pfam" id="PF13632">
    <property type="entry name" value="Glyco_trans_2_3"/>
    <property type="match status" value="1"/>
</dbReference>
<feature type="domain" description="Glycosyltransferase 2-like" evidence="8">
    <location>
        <begin position="112"/>
        <end position="304"/>
    </location>
</feature>
<feature type="transmembrane region" description="Helical" evidence="7">
    <location>
        <begin position="577"/>
        <end position="597"/>
    </location>
</feature>
<dbReference type="EC" id="2.4.-.-" evidence="10"/>
<evidence type="ECO:0000313" key="10">
    <source>
        <dbReference type="EMBL" id="MFD1912648.1"/>
    </source>
</evidence>
<accession>A0ABW4S6D7</accession>
<protein>
    <submittedName>
        <fullName evidence="10">Glycosyltransferase</fullName>
        <ecNumber evidence="10">2.4.-.-</ecNumber>
    </submittedName>
</protein>
<evidence type="ECO:0000256" key="6">
    <source>
        <dbReference type="ARBA" id="ARBA00023136"/>
    </source>
</evidence>
<organism evidence="10 11">
    <name type="scientific">Halodurantibacterium flavum</name>
    <dbReference type="NCBI Taxonomy" id="1382802"/>
    <lineage>
        <taxon>Bacteria</taxon>
        <taxon>Pseudomonadati</taxon>
        <taxon>Pseudomonadota</taxon>
        <taxon>Alphaproteobacteria</taxon>
        <taxon>Rhodobacterales</taxon>
        <taxon>Paracoccaceae</taxon>
        <taxon>Halodurantibacterium</taxon>
    </lineage>
</organism>
<evidence type="ECO:0000313" key="11">
    <source>
        <dbReference type="Proteomes" id="UP001597353"/>
    </source>
</evidence>
<evidence type="ECO:0000256" key="3">
    <source>
        <dbReference type="ARBA" id="ARBA00022679"/>
    </source>
</evidence>
<evidence type="ECO:0000256" key="2">
    <source>
        <dbReference type="ARBA" id="ARBA00022676"/>
    </source>
</evidence>
<keyword evidence="11" id="KW-1185">Reference proteome</keyword>
<comment type="caution">
    <text evidence="10">The sequence shown here is derived from an EMBL/GenBank/DDBJ whole genome shotgun (WGS) entry which is preliminary data.</text>
</comment>
<dbReference type="PANTHER" id="PTHR43867:SF2">
    <property type="entry name" value="CELLULOSE SYNTHASE CATALYTIC SUBUNIT A [UDP-FORMING]"/>
    <property type="match status" value="1"/>
</dbReference>
<feature type="transmembrane region" description="Helical" evidence="7">
    <location>
        <begin position="25"/>
        <end position="42"/>
    </location>
</feature>
<feature type="domain" description="Glycosyltransferase 2-like" evidence="9">
    <location>
        <begin position="343"/>
        <end position="472"/>
    </location>
</feature>
<dbReference type="CDD" id="cd06421">
    <property type="entry name" value="CESA_CelA_like"/>
    <property type="match status" value="1"/>
</dbReference>
<evidence type="ECO:0000256" key="1">
    <source>
        <dbReference type="ARBA" id="ARBA00004141"/>
    </source>
</evidence>
<name>A0ABW4S6D7_9RHOB</name>
<gene>
    <name evidence="10" type="ORF">ACFSGJ_10550</name>
</gene>
<evidence type="ECO:0000256" key="4">
    <source>
        <dbReference type="ARBA" id="ARBA00022692"/>
    </source>
</evidence>
<evidence type="ECO:0000256" key="7">
    <source>
        <dbReference type="SAM" id="Phobius"/>
    </source>
</evidence>
<keyword evidence="5 7" id="KW-1133">Transmembrane helix</keyword>
<evidence type="ECO:0000259" key="8">
    <source>
        <dbReference type="Pfam" id="PF00535"/>
    </source>
</evidence>
<dbReference type="InterPro" id="IPR001173">
    <property type="entry name" value="Glyco_trans_2-like"/>
</dbReference>
<dbReference type="PANTHER" id="PTHR43867">
    <property type="entry name" value="CELLULOSE SYNTHASE CATALYTIC SUBUNIT A [UDP-FORMING]"/>
    <property type="match status" value="1"/>
</dbReference>
<proteinExistence type="predicted"/>
<reference evidence="11" key="1">
    <citation type="journal article" date="2019" name="Int. J. Syst. Evol. Microbiol.">
        <title>The Global Catalogue of Microorganisms (GCM) 10K type strain sequencing project: providing services to taxonomists for standard genome sequencing and annotation.</title>
        <authorList>
            <consortium name="The Broad Institute Genomics Platform"/>
            <consortium name="The Broad Institute Genome Sequencing Center for Infectious Disease"/>
            <person name="Wu L."/>
            <person name="Ma J."/>
        </authorList>
    </citation>
    <scope>NUCLEOTIDE SEQUENCE [LARGE SCALE GENOMIC DNA]</scope>
    <source>
        <strain evidence="11">CGMCC 4.7242</strain>
    </source>
</reference>
<feature type="transmembrane region" description="Helical" evidence="7">
    <location>
        <begin position="438"/>
        <end position="460"/>
    </location>
</feature>
<keyword evidence="6 7" id="KW-0472">Membrane</keyword>
<evidence type="ECO:0000259" key="9">
    <source>
        <dbReference type="Pfam" id="PF13632"/>
    </source>
</evidence>
<keyword evidence="2 10" id="KW-0328">Glycosyltransferase</keyword>